<accession>A0A0G1C3U6</accession>
<organism evidence="2 3">
    <name type="scientific">candidate division CPR1 bacterium GW2011_GWA2_42_17</name>
    <dbReference type="NCBI Taxonomy" id="1618341"/>
    <lineage>
        <taxon>Bacteria</taxon>
        <taxon>candidate division CPR1</taxon>
    </lineage>
</organism>
<keyword evidence="1" id="KW-0472">Membrane</keyword>
<name>A0A0G1C3U6_9BACT</name>
<gene>
    <name evidence="2" type="ORF">UV05_C0007G0018</name>
</gene>
<feature type="transmembrane region" description="Helical" evidence="1">
    <location>
        <begin position="7"/>
        <end position="28"/>
    </location>
</feature>
<evidence type="ECO:0000256" key="1">
    <source>
        <dbReference type="SAM" id="Phobius"/>
    </source>
</evidence>
<evidence type="ECO:0000313" key="2">
    <source>
        <dbReference type="EMBL" id="KKS44328.1"/>
    </source>
</evidence>
<reference evidence="2 3" key="1">
    <citation type="journal article" date="2015" name="Nature">
        <title>rRNA introns, odd ribosomes, and small enigmatic genomes across a large radiation of phyla.</title>
        <authorList>
            <person name="Brown C.T."/>
            <person name="Hug L.A."/>
            <person name="Thomas B.C."/>
            <person name="Sharon I."/>
            <person name="Castelle C.J."/>
            <person name="Singh A."/>
            <person name="Wilkins M.J."/>
            <person name="Williams K.H."/>
            <person name="Banfield J.F."/>
        </authorList>
    </citation>
    <scope>NUCLEOTIDE SEQUENCE [LARGE SCALE GENOMIC DNA]</scope>
</reference>
<dbReference type="AlphaFoldDB" id="A0A0G1C3U6"/>
<dbReference type="SUPFAM" id="SSF69318">
    <property type="entry name" value="Integrin alpha N-terminal domain"/>
    <property type="match status" value="1"/>
</dbReference>
<evidence type="ECO:0008006" key="4">
    <source>
        <dbReference type="Google" id="ProtNLM"/>
    </source>
</evidence>
<dbReference type="PATRIC" id="fig|1618341.3.peg.142"/>
<dbReference type="Proteomes" id="UP000034875">
    <property type="component" value="Unassembled WGS sequence"/>
</dbReference>
<comment type="caution">
    <text evidence="2">The sequence shown here is derived from an EMBL/GenBank/DDBJ whole genome shotgun (WGS) entry which is preliminary data.</text>
</comment>
<proteinExistence type="predicted"/>
<keyword evidence="1" id="KW-1133">Transmembrane helix</keyword>
<dbReference type="EMBL" id="LCCZ01000007">
    <property type="protein sequence ID" value="KKS44328.1"/>
    <property type="molecule type" value="Genomic_DNA"/>
</dbReference>
<dbReference type="Gene3D" id="2.130.10.130">
    <property type="entry name" value="Integrin alpha, N-terminal"/>
    <property type="match status" value="1"/>
</dbReference>
<keyword evidence="1" id="KW-0812">Transmembrane</keyword>
<dbReference type="InterPro" id="IPR028994">
    <property type="entry name" value="Integrin_alpha_N"/>
</dbReference>
<protein>
    <recommendedName>
        <fullName evidence="4">VCBS repeat-containing protein</fullName>
    </recommendedName>
</protein>
<sequence length="213" mass="23676">MKLRKYLLFGGVCCIFVAIFIVAGVVIVRSINTPQAPWRLDTSWKAPVDMRWGAVFAELNGDGLPDILKSYRHFDPPTIRGAYINTGAGWQEDNRWLPPDDISFGNDSIISPYGVVAVDLNGDGLSDLVRSERDEGGVIRSVYLNTGAGWKNTTDEWVKGWDSGAILERRVDGGLRFQDLNGDGLVDMIRTYTQPYDGQLNTWVYLNQGTGVE</sequence>
<evidence type="ECO:0000313" key="3">
    <source>
        <dbReference type="Proteomes" id="UP000034875"/>
    </source>
</evidence>